<proteinExistence type="predicted"/>
<accession>A0A819FM90</accession>
<sequence>MDPPFEKILKEWDTIITMGVNQIAGETKVTAYIIQFEVDGFQFDILRASNYPGPNSCGRSSIIEYLAVKAEQEEEAVINDKLSILRAFGRFLNRLTKYQQIDIIFLNFYDHKLVSNCDKPYIIDPTNPYNNLFGNLPHRFLPTLATCSKETLQRLQKYETNAVVQFEKLFEPQPDLYSLFRSQMNRNRINTIMSVSQNCNEKSKRLIVRRNTFDSKIFEKIKNLMNFL</sequence>
<evidence type="ECO:0000313" key="2">
    <source>
        <dbReference type="Proteomes" id="UP000663866"/>
    </source>
</evidence>
<dbReference type="AlphaFoldDB" id="A0A819FM90"/>
<dbReference type="Gene3D" id="1.10.1410.20">
    <property type="entry name" value="2'-5'-oligoadenylate synthetase 1, domain 2"/>
    <property type="match status" value="1"/>
</dbReference>
<organism evidence="1 2">
    <name type="scientific">Rotaria magnacalcarata</name>
    <dbReference type="NCBI Taxonomy" id="392030"/>
    <lineage>
        <taxon>Eukaryota</taxon>
        <taxon>Metazoa</taxon>
        <taxon>Spiralia</taxon>
        <taxon>Gnathifera</taxon>
        <taxon>Rotifera</taxon>
        <taxon>Eurotatoria</taxon>
        <taxon>Bdelloidea</taxon>
        <taxon>Philodinida</taxon>
        <taxon>Philodinidae</taxon>
        <taxon>Rotaria</taxon>
    </lineage>
</organism>
<reference evidence="1" key="1">
    <citation type="submission" date="2021-02" db="EMBL/GenBank/DDBJ databases">
        <authorList>
            <person name="Nowell W R."/>
        </authorList>
    </citation>
    <scope>NUCLEOTIDE SEQUENCE</scope>
</reference>
<name>A0A819FM90_9BILA</name>
<evidence type="ECO:0000313" key="1">
    <source>
        <dbReference type="EMBL" id="CAF3871193.1"/>
    </source>
</evidence>
<dbReference type="SUPFAM" id="SSF81631">
    <property type="entry name" value="PAP/OAS1 substrate-binding domain"/>
    <property type="match status" value="1"/>
</dbReference>
<dbReference type="Proteomes" id="UP000663866">
    <property type="component" value="Unassembled WGS sequence"/>
</dbReference>
<protein>
    <submittedName>
        <fullName evidence="1">Uncharacterized protein</fullName>
    </submittedName>
</protein>
<comment type="caution">
    <text evidence="1">The sequence shown here is derived from an EMBL/GenBank/DDBJ whole genome shotgun (WGS) entry which is preliminary data.</text>
</comment>
<gene>
    <name evidence="1" type="ORF">OVN521_LOCUS7933</name>
</gene>
<keyword evidence="2" id="KW-1185">Reference proteome</keyword>
<dbReference type="EMBL" id="CAJOBG010000898">
    <property type="protein sequence ID" value="CAF3871193.1"/>
    <property type="molecule type" value="Genomic_DNA"/>
</dbReference>